<proteinExistence type="predicted"/>
<dbReference type="SUPFAM" id="SSF56281">
    <property type="entry name" value="Metallo-hydrolase/oxidoreductase"/>
    <property type="match status" value="1"/>
</dbReference>
<evidence type="ECO:0000313" key="1">
    <source>
        <dbReference type="EMBL" id="MBT4870398.1"/>
    </source>
</evidence>
<dbReference type="GO" id="GO:0036297">
    <property type="term" value="P:interstrand cross-link repair"/>
    <property type="evidence" value="ECO:0007669"/>
    <property type="project" value="TreeGrafter"/>
</dbReference>
<name>A0A8T5GF85_9ARCH</name>
<dbReference type="EMBL" id="JABJNZ010000034">
    <property type="protein sequence ID" value="MBT4870398.1"/>
    <property type="molecule type" value="Genomic_DNA"/>
</dbReference>
<organism evidence="1 2">
    <name type="scientific">Candidatus Iainarchaeum sp</name>
    <dbReference type="NCBI Taxonomy" id="3101447"/>
    <lineage>
        <taxon>Archaea</taxon>
        <taxon>Candidatus Iainarchaeota</taxon>
        <taxon>Candidatus Iainarchaeia</taxon>
        <taxon>Candidatus Iainarchaeales</taxon>
        <taxon>Candidatus Iainarchaeaceae</taxon>
        <taxon>Candidatus Iainarchaeum</taxon>
    </lineage>
</organism>
<reference evidence="1" key="1">
    <citation type="journal article" date="2021" name="ISME J.">
        <title>Mercury methylation by metabolically versatile and cosmopolitan marine bacteria.</title>
        <authorList>
            <person name="Lin H."/>
            <person name="Ascher D.B."/>
            <person name="Myung Y."/>
            <person name="Lamborg C.H."/>
            <person name="Hallam S.J."/>
            <person name="Gionfriddo C.M."/>
            <person name="Holt K.E."/>
            <person name="Moreau J.W."/>
        </authorList>
    </citation>
    <scope>NUCLEOTIDE SEQUENCE</scope>
    <source>
        <strain evidence="1">SI075_bin30</strain>
    </source>
</reference>
<dbReference type="Gene3D" id="3.60.15.10">
    <property type="entry name" value="Ribonuclease Z/Hydroxyacylglutathione hydrolase-like"/>
    <property type="match status" value="1"/>
</dbReference>
<dbReference type="PANTHER" id="PTHR23240">
    <property type="entry name" value="DNA CROSS-LINK REPAIR PROTEIN PSO2/SNM1-RELATED"/>
    <property type="match status" value="1"/>
</dbReference>
<evidence type="ECO:0008006" key="3">
    <source>
        <dbReference type="Google" id="ProtNLM"/>
    </source>
</evidence>
<dbReference type="AlphaFoldDB" id="A0A8T5GF85"/>
<accession>A0A8T5GF85</accession>
<sequence>MLISDNGLVCGEVCVDPHKKPSQEKVLFTHAHSDHVKLHKDKIFFATPQTNELIKTRYASKIKDKIFNDISFNKKQKFDNFSLELAENGHILGSSQVKIVADKDYVITSDFRLKDSLIFKGAKPIKSDVLVLETTFGSPEYSFPSNEEILPEMISWIEKNAKSGLVLLSGYSLGKAQELTAIANAAGFTPLVHDSIYELNNVYKKFGVKVGKYEKLNHNLKDFNVLIMPPQLVDRHLFSTIEHFDKRRVASAVATGWPYKGYFDKIFPLSNHADYNDLIAYAQASDPKLILTDHGFCEEFARKLNRLGFNAKPLKQHKQRRIGEY</sequence>
<evidence type="ECO:0000313" key="2">
    <source>
        <dbReference type="Proteomes" id="UP000722459"/>
    </source>
</evidence>
<comment type="caution">
    <text evidence="1">The sequence shown here is derived from an EMBL/GenBank/DDBJ whole genome shotgun (WGS) entry which is preliminary data.</text>
</comment>
<protein>
    <recommendedName>
        <fullName evidence="3">Exonuclease</fullName>
    </recommendedName>
</protein>
<dbReference type="Proteomes" id="UP000722459">
    <property type="component" value="Unassembled WGS sequence"/>
</dbReference>
<dbReference type="GO" id="GO:0006303">
    <property type="term" value="P:double-strand break repair via nonhomologous end joining"/>
    <property type="evidence" value="ECO:0007669"/>
    <property type="project" value="TreeGrafter"/>
</dbReference>
<dbReference type="InterPro" id="IPR036866">
    <property type="entry name" value="RibonucZ/Hydroxyglut_hydro"/>
</dbReference>
<dbReference type="GO" id="GO:0035312">
    <property type="term" value="F:5'-3' DNA exonuclease activity"/>
    <property type="evidence" value="ECO:0007669"/>
    <property type="project" value="TreeGrafter"/>
</dbReference>
<dbReference type="GO" id="GO:0003684">
    <property type="term" value="F:damaged DNA binding"/>
    <property type="evidence" value="ECO:0007669"/>
    <property type="project" value="TreeGrafter"/>
</dbReference>
<gene>
    <name evidence="1" type="ORF">HON47_02400</name>
</gene>